<dbReference type="Proteomes" id="UP000867740">
    <property type="component" value="Unassembled WGS sequence"/>
</dbReference>
<dbReference type="SUPFAM" id="SSF55186">
    <property type="entry name" value="ThrRS/AlaRS common domain"/>
    <property type="match status" value="1"/>
</dbReference>
<dbReference type="PANTHER" id="PTHR43462:SF2">
    <property type="entry name" value="THREONYL AND ALANYL TRNA SYNTHETASE SECOND ADDITIONAL DOMAIN-CONTAINING PROTEIN"/>
    <property type="match status" value="1"/>
</dbReference>
<dbReference type="InterPro" id="IPR051335">
    <property type="entry name" value="Alanyl-tRNA_Editing_Enzymes"/>
</dbReference>
<dbReference type="Gene3D" id="3.30.980.10">
    <property type="entry name" value="Threonyl-trna Synthetase, Chain A, domain 2"/>
    <property type="match status" value="1"/>
</dbReference>
<reference evidence="1" key="2">
    <citation type="submission" date="2020-10" db="EMBL/GenBank/DDBJ databases">
        <authorList>
            <consortium name="NCBI Pathogen Detection Project"/>
        </authorList>
    </citation>
    <scope>NUCLEOTIDE SEQUENCE</scope>
    <source>
        <strain evidence="1">CAVp300</strain>
    </source>
</reference>
<dbReference type="InterPro" id="IPR009000">
    <property type="entry name" value="Transl_B-barrel_sf"/>
</dbReference>
<dbReference type="PANTHER" id="PTHR43462">
    <property type="entry name" value="ALANYL-TRNA EDITING PROTEIN"/>
    <property type="match status" value="1"/>
</dbReference>
<dbReference type="EMBL" id="DACSUM010000002">
    <property type="protein sequence ID" value="HAT3580072.1"/>
    <property type="molecule type" value="Genomic_DNA"/>
</dbReference>
<evidence type="ECO:0000313" key="1">
    <source>
        <dbReference type="EMBL" id="HAT3580072.1"/>
    </source>
</evidence>
<gene>
    <name evidence="1" type="ORF">I8531_000311</name>
</gene>
<organism evidence="1 2">
    <name type="scientific">Kluyvera intermedia</name>
    <name type="common">Enterobacter intermedius</name>
    <dbReference type="NCBI Taxonomy" id="61648"/>
    <lineage>
        <taxon>Bacteria</taxon>
        <taxon>Pseudomonadati</taxon>
        <taxon>Pseudomonadota</taxon>
        <taxon>Gammaproteobacteria</taxon>
        <taxon>Enterobacterales</taxon>
        <taxon>Enterobacteriaceae</taxon>
        <taxon>Kluyvera</taxon>
    </lineage>
</organism>
<accession>A0A9P3WDS8</accession>
<proteinExistence type="predicted"/>
<dbReference type="SUPFAM" id="SSF50447">
    <property type="entry name" value="Translation proteins"/>
    <property type="match status" value="1"/>
</dbReference>
<dbReference type="GO" id="GO:0000166">
    <property type="term" value="F:nucleotide binding"/>
    <property type="evidence" value="ECO:0007669"/>
    <property type="project" value="InterPro"/>
</dbReference>
<comment type="caution">
    <text evidence="1">The sequence shown here is derived from an EMBL/GenBank/DDBJ whole genome shotgun (WGS) entry which is preliminary data.</text>
</comment>
<name>A0A9P3WDS8_KLUIN</name>
<dbReference type="Gene3D" id="2.40.30.130">
    <property type="match status" value="1"/>
</dbReference>
<dbReference type="AlphaFoldDB" id="A0A9P3WDS8"/>
<evidence type="ECO:0000313" key="2">
    <source>
        <dbReference type="Proteomes" id="UP000867740"/>
    </source>
</evidence>
<reference evidence="1" key="1">
    <citation type="journal article" date="2018" name="Genome Biol.">
        <title>SKESA: strategic k-mer extension for scrupulous assemblies.</title>
        <authorList>
            <person name="Souvorov A."/>
            <person name="Agarwala R."/>
            <person name="Lipman D.J."/>
        </authorList>
    </citation>
    <scope>NUCLEOTIDE SEQUENCE</scope>
    <source>
        <strain evidence="1">CAVp300</strain>
    </source>
</reference>
<protein>
    <submittedName>
        <fullName evidence="1">Serine-tRNA(Ala) deacylase AlaX</fullName>
    </submittedName>
</protein>
<dbReference type="InterPro" id="IPR018163">
    <property type="entry name" value="Thr/Ala-tRNA-synth_IIc_edit"/>
</dbReference>
<sequence length="208" mass="22460">MTTRNYYTSDETHGQANVMQCIPDGEGGFLIELDATLFHPQGGGQPSDGGTIGGVPIQRVFTNGETVWHRTATPVAPGPVTLCVDGELRHVHARWHSAGHLIGTAGEAFGWQPVKAHHWPGEGRITFNGSGSITAELLTGKISAWIDENLPRHIDFYEGKRQVRFGELPAYGCGGTHVCSLRDIGQITLTGVKMKKGQLVVSYTVDES</sequence>
<dbReference type="RefSeq" id="WP_047371883.1">
    <property type="nucleotide sequence ID" value="NZ_CABMNU010000005.1"/>
</dbReference>